<comment type="caution">
    <text evidence="2">The sequence shown here is derived from an EMBL/GenBank/DDBJ whole genome shotgun (WGS) entry which is preliminary data.</text>
</comment>
<protein>
    <recommendedName>
        <fullName evidence="4">PEGA domain-containing protein</fullName>
    </recommendedName>
</protein>
<evidence type="ECO:0000313" key="2">
    <source>
        <dbReference type="EMBL" id="GAA4574309.1"/>
    </source>
</evidence>
<name>A0ABP8SRD4_9ACTN</name>
<evidence type="ECO:0000256" key="1">
    <source>
        <dbReference type="SAM" id="MobiDB-lite"/>
    </source>
</evidence>
<feature type="region of interest" description="Disordered" evidence="1">
    <location>
        <begin position="1"/>
        <end position="55"/>
    </location>
</feature>
<evidence type="ECO:0008006" key="4">
    <source>
        <dbReference type="Google" id="ProtNLM"/>
    </source>
</evidence>
<accession>A0ABP8SRD4</accession>
<feature type="compositionally biased region" description="Basic and acidic residues" evidence="1">
    <location>
        <begin position="1"/>
        <end position="11"/>
    </location>
</feature>
<proteinExistence type="predicted"/>
<evidence type="ECO:0000313" key="3">
    <source>
        <dbReference type="Proteomes" id="UP001500691"/>
    </source>
</evidence>
<gene>
    <name evidence="2" type="ORF">GCM10023100_39970</name>
</gene>
<organism evidence="2 3">
    <name type="scientific">Actinocorallia cavernae</name>
    <dbReference type="NCBI Taxonomy" id="328075"/>
    <lineage>
        <taxon>Bacteria</taxon>
        <taxon>Bacillati</taxon>
        <taxon>Actinomycetota</taxon>
        <taxon>Actinomycetes</taxon>
        <taxon>Streptosporangiales</taxon>
        <taxon>Thermomonosporaceae</taxon>
        <taxon>Actinocorallia</taxon>
    </lineage>
</organism>
<keyword evidence="3" id="KW-1185">Reference proteome</keyword>
<reference evidence="3" key="1">
    <citation type="journal article" date="2019" name="Int. J. Syst. Evol. Microbiol.">
        <title>The Global Catalogue of Microorganisms (GCM) 10K type strain sequencing project: providing services to taxonomists for standard genome sequencing and annotation.</title>
        <authorList>
            <consortium name="The Broad Institute Genomics Platform"/>
            <consortium name="The Broad Institute Genome Sequencing Center for Infectious Disease"/>
            <person name="Wu L."/>
            <person name="Ma J."/>
        </authorList>
    </citation>
    <scope>NUCLEOTIDE SEQUENCE [LARGE SCALE GENOMIC DNA]</scope>
    <source>
        <strain evidence="3">JCM 13278</strain>
    </source>
</reference>
<dbReference type="EMBL" id="BAABFF010000001">
    <property type="protein sequence ID" value="GAA4574309.1"/>
    <property type="molecule type" value="Genomic_DNA"/>
</dbReference>
<dbReference type="Proteomes" id="UP001500691">
    <property type="component" value="Unassembled WGS sequence"/>
</dbReference>
<sequence>MCRRPGHDRLRLRSSRHSLPCPGPTRPPHRTPSPTESPDTTPTPPGPSVHQVPLTGSNGIKVLADGTAVKGDATYPIPGGIKAGRTLAIAINCEGPGRLTVQVRSGGVSFLLRCEKDKVLPAMNEIQMPRTHATGSLRFTADPDVTWSFTIGWDPNPPERR</sequence>